<evidence type="ECO:0000313" key="1">
    <source>
        <dbReference type="EMBL" id="UYG15818.1"/>
    </source>
</evidence>
<gene>
    <name evidence="1" type="ORF">BRM3_09180</name>
</gene>
<dbReference type="Proteomes" id="UP001164305">
    <property type="component" value="Chromosome"/>
</dbReference>
<evidence type="ECO:0008006" key="3">
    <source>
        <dbReference type="Google" id="ProtNLM"/>
    </source>
</evidence>
<dbReference type="EMBL" id="CP107020">
    <property type="protein sequence ID" value="UYG15818.1"/>
    <property type="molecule type" value="Genomic_DNA"/>
</dbReference>
<keyword evidence="2" id="KW-1185">Reference proteome</keyword>
<proteinExistence type="predicted"/>
<dbReference type="Gene3D" id="1.25.40.10">
    <property type="entry name" value="Tetratricopeptide repeat domain"/>
    <property type="match status" value="1"/>
</dbReference>
<protein>
    <recommendedName>
        <fullName evidence="3">Tetratricopeptide repeat protein</fullName>
    </recommendedName>
</protein>
<reference evidence="1" key="1">
    <citation type="submission" date="2022-10" db="EMBL/GenBank/DDBJ databases">
        <title>Whole-Genome Sequencing of Brachybacterium huguangmaarense BRM-3, Isolated from Betula schmidtii.</title>
        <authorList>
            <person name="Haam D."/>
        </authorList>
    </citation>
    <scope>NUCLEOTIDE SEQUENCE</scope>
    <source>
        <strain evidence="1">BRM-3</strain>
    </source>
</reference>
<organism evidence="1 2">
    <name type="scientific">Brachybacterium huguangmaarense</name>
    <dbReference type="NCBI Taxonomy" id="1652028"/>
    <lineage>
        <taxon>Bacteria</taxon>
        <taxon>Bacillati</taxon>
        <taxon>Actinomycetota</taxon>
        <taxon>Actinomycetes</taxon>
        <taxon>Micrococcales</taxon>
        <taxon>Dermabacteraceae</taxon>
        <taxon>Brachybacterium</taxon>
    </lineage>
</organism>
<dbReference type="RefSeq" id="WP_263593032.1">
    <property type="nucleotide sequence ID" value="NZ_CP107020.1"/>
</dbReference>
<evidence type="ECO:0000313" key="2">
    <source>
        <dbReference type="Proteomes" id="UP001164305"/>
    </source>
</evidence>
<sequence>MSAFEVEGIRIEIDPVTLRERVADPAALSRWCDEHRGDPRAVAYLRMVDRLDDAERAGHESLAEPGLHPVTRAVRRARYAQVLQWQGRFEQADEEFARAAEETGLGEDPMATSSFLALATVLLHRATSRSEHAMVAAAAERPVRAQRLADAALEDARRALAIREGLDASADQLAAARQVVSRLQAVAQPA</sequence>
<accession>A0ABY6FY17</accession>
<name>A0ABY6FY17_9MICO</name>
<dbReference type="InterPro" id="IPR011990">
    <property type="entry name" value="TPR-like_helical_dom_sf"/>
</dbReference>